<evidence type="ECO:0000256" key="1">
    <source>
        <dbReference type="SAM" id="MobiDB-lite"/>
    </source>
</evidence>
<name>A0ABX9BVW3_9BURK</name>
<dbReference type="RefSeq" id="WP_112069818.1">
    <property type="nucleotide sequence ID" value="NZ_JUGD01000031.1"/>
</dbReference>
<keyword evidence="3" id="KW-1185">Reference proteome</keyword>
<protein>
    <recommendedName>
        <fullName evidence="4">Transposase</fullName>
    </recommendedName>
</protein>
<organism evidence="2 3">
    <name type="scientific">Herbaspirillum rubrisubalbicans</name>
    <dbReference type="NCBI Taxonomy" id="80842"/>
    <lineage>
        <taxon>Bacteria</taxon>
        <taxon>Pseudomonadati</taxon>
        <taxon>Pseudomonadota</taxon>
        <taxon>Betaproteobacteria</taxon>
        <taxon>Burkholderiales</taxon>
        <taxon>Oxalobacteraceae</taxon>
        <taxon>Herbaspirillum</taxon>
    </lineage>
</organism>
<dbReference type="Proteomes" id="UP000248631">
    <property type="component" value="Unassembled WGS sequence"/>
</dbReference>
<accession>A0ABX9BVW3</accession>
<proteinExistence type="predicted"/>
<dbReference type="InterPro" id="IPR036397">
    <property type="entry name" value="RNaseH_sf"/>
</dbReference>
<dbReference type="EMBL" id="JUGD01000031">
    <property type="protein sequence ID" value="RAM61935.1"/>
    <property type="molecule type" value="Genomic_DNA"/>
</dbReference>
<reference evidence="2 3" key="1">
    <citation type="submission" date="2014-12" db="EMBL/GenBank/DDBJ databases">
        <title>Complete genome sequence of Herbaspirillum rubrisubalbicans Os38.</title>
        <authorList>
            <person name="Chen M."/>
            <person name="An Q."/>
        </authorList>
    </citation>
    <scope>NUCLEOTIDE SEQUENCE [LARGE SCALE GENOMIC DNA]</scope>
    <source>
        <strain evidence="2 3">Os38</strain>
    </source>
</reference>
<evidence type="ECO:0008006" key="4">
    <source>
        <dbReference type="Google" id="ProtNLM"/>
    </source>
</evidence>
<feature type="compositionally biased region" description="Basic and acidic residues" evidence="1">
    <location>
        <begin position="674"/>
        <end position="684"/>
    </location>
</feature>
<evidence type="ECO:0000313" key="2">
    <source>
        <dbReference type="EMBL" id="RAM61935.1"/>
    </source>
</evidence>
<dbReference type="Gene3D" id="3.30.420.10">
    <property type="entry name" value="Ribonuclease H-like superfamily/Ribonuclease H"/>
    <property type="match status" value="1"/>
</dbReference>
<gene>
    <name evidence="2" type="ORF">RB24_23235</name>
</gene>
<sequence>MSMKVHTDFYVRAASSGLPAGFYRVVWMTDREPDLVLVEIPTYEDVEHQAKLKIHYKRPLIANKKVIEKGILNGNVLLAEASPELRKKEPVLNAVLSPKEKLRAAILKDFEMQATHTLIFGKRWEAEMTRLSKKYGGCTNTIKRLILKYFYTGRNLEETVRDKRRPKGLPRVIKKKLGRKRDIVKTGRSTEEGVNREEHEGLVISYLASRGKDASNSSIPRMYEDFYATFAVEKVMSSDGKAIGAERIPPEKRMTLAQFRTIVKAHDLNAYLLRSYSKHRGRLITDVHISDARYMTTFAGNTYIIDSTIADVYLVSSYDRNKILGRPVIYLVIDARTSLLLSVYVTLWGPSFAEARNALFLAYSDKKAYLRYLRLEHFQDFFRAGPRPLDVLADRAELLSENGKNLARKHENGLMITAAYQPVWKALVERSFKRLNEMVIHYLPGTVPPEHARGDADYRYEAVFTLWEFRRLMALEQIRWNASKAMGKCLSPQMLRAGVEATPLSIWDWSLANEHGSASYYEHSQLLITSLDAEYVSVTTEGLVSKNKLKWTAEWMKDHDGVKRAKIQRCEAILIQSPEDPSLAYCRMQGEETFREVHLRNAPRSAYPITKEDVEDLNAEKRFSDDMAAFKNTGLIDEVKALQVELEGSAKAATYSCVSEKSTSKAARKKDIHKTRAAEAEYEKTGQAPDGDGAHAVDTPAVNAGVGDAVATSDEKAEKHDVNHDVADVLETW</sequence>
<comment type="caution">
    <text evidence="2">The sequence shown here is derived from an EMBL/GenBank/DDBJ whole genome shotgun (WGS) entry which is preliminary data.</text>
</comment>
<feature type="compositionally biased region" description="Basic and acidic residues" evidence="1">
    <location>
        <begin position="713"/>
        <end position="727"/>
    </location>
</feature>
<evidence type="ECO:0000313" key="3">
    <source>
        <dbReference type="Proteomes" id="UP000248631"/>
    </source>
</evidence>
<feature type="region of interest" description="Disordered" evidence="1">
    <location>
        <begin position="666"/>
        <end position="733"/>
    </location>
</feature>